<dbReference type="InterPro" id="IPR002893">
    <property type="entry name" value="Znf_MYND"/>
</dbReference>
<dbReference type="Proteomes" id="UP000284842">
    <property type="component" value="Unassembled WGS sequence"/>
</dbReference>
<dbReference type="Gene3D" id="6.10.140.2220">
    <property type="match status" value="1"/>
</dbReference>
<dbReference type="STRING" id="181874.A0A409YK34"/>
<evidence type="ECO:0000256" key="1">
    <source>
        <dbReference type="ARBA" id="ARBA00022723"/>
    </source>
</evidence>
<reference evidence="7 8" key="1">
    <citation type="journal article" date="2018" name="Evol. Lett.">
        <title>Horizontal gene cluster transfer increased hallucinogenic mushroom diversity.</title>
        <authorList>
            <person name="Reynolds H.T."/>
            <person name="Vijayakumar V."/>
            <person name="Gluck-Thaler E."/>
            <person name="Korotkin H.B."/>
            <person name="Matheny P.B."/>
            <person name="Slot J.C."/>
        </authorList>
    </citation>
    <scope>NUCLEOTIDE SEQUENCE [LARGE SCALE GENOMIC DNA]</scope>
    <source>
        <strain evidence="7 8">2629</strain>
    </source>
</reference>
<keyword evidence="2 4" id="KW-0863">Zinc-finger</keyword>
<evidence type="ECO:0000256" key="4">
    <source>
        <dbReference type="PROSITE-ProRule" id="PRU00134"/>
    </source>
</evidence>
<comment type="caution">
    <text evidence="7">The sequence shown here is derived from an EMBL/GenBank/DDBJ whole genome shotgun (WGS) entry which is preliminary data.</text>
</comment>
<dbReference type="GO" id="GO:0008270">
    <property type="term" value="F:zinc ion binding"/>
    <property type="evidence" value="ECO:0007669"/>
    <property type="project" value="UniProtKB-KW"/>
</dbReference>
<gene>
    <name evidence="7" type="ORF">CVT24_012515</name>
</gene>
<evidence type="ECO:0000313" key="8">
    <source>
        <dbReference type="Proteomes" id="UP000284842"/>
    </source>
</evidence>
<accession>A0A409YK34</accession>
<evidence type="ECO:0000259" key="6">
    <source>
        <dbReference type="PROSITE" id="PS50865"/>
    </source>
</evidence>
<protein>
    <recommendedName>
        <fullName evidence="6">MYND-type domain-containing protein</fullName>
    </recommendedName>
</protein>
<keyword evidence="3" id="KW-0862">Zinc</keyword>
<evidence type="ECO:0000256" key="3">
    <source>
        <dbReference type="ARBA" id="ARBA00022833"/>
    </source>
</evidence>
<dbReference type="EMBL" id="NHTK01001069">
    <property type="protein sequence ID" value="PPR03390.1"/>
    <property type="molecule type" value="Genomic_DNA"/>
</dbReference>
<evidence type="ECO:0000256" key="5">
    <source>
        <dbReference type="SAM" id="MobiDB-lite"/>
    </source>
</evidence>
<proteinExistence type="predicted"/>
<dbReference type="AlphaFoldDB" id="A0A409YK34"/>
<keyword evidence="8" id="KW-1185">Reference proteome</keyword>
<sequence>MFPPNPLANIDPEVLRQYLLPLAIDALQYLVRSLQDPLHPTQCGNALYSAVKRSGPLEDVKKAKEGPGLFNAVQRLWSTLYLFLVTPRTDEQLQEMIEKLSVCNCNHSSGLSAKFHADYNMIKERREWMATKGPHAIPAIDFEYSDSESIEGDYPTFFLLHVFGTLRKVLHPGQGPGHVSVTLIRKGQSKRWPNQLSDLMPFGPDQLVNSFLQWNRVLDFPCVLKIALPLFTTCGTLVRQSVAEHNVTRYMVFEPTKRYLDNNLAVLLEGAKDLRPWREMMWRICDFCSYITWVENHEDMAPDWFYHGREIEALQLASIFGYLLDFVSEEQTENPEVSFTQELSLKSCDLGRSILDRLCVQGPGHMDLVLHPTMIRLHDHRAERPITDEENRPGNIVALAMVRSRVRQRCAAAGCQQTLVHVGSDFKVCQGCSTVGYCGSECRVRDWKDEDYPHKHVCPLVAKILKNLGGWPNFKDKDETKDMNAETPEMETLRQLADVIEEMINAGSLPEDQLDFLRYWSSRLLRSWKPANTFVPAERAPGYDNYEEILEKITGRPGFSGQLPSNLKDKEPTQHTCHCHGHDGHDASAAA</sequence>
<name>A0A409YK34_9AGAR</name>
<keyword evidence="1" id="KW-0479">Metal-binding</keyword>
<organism evidence="7 8">
    <name type="scientific">Panaeolus cyanescens</name>
    <dbReference type="NCBI Taxonomy" id="181874"/>
    <lineage>
        <taxon>Eukaryota</taxon>
        <taxon>Fungi</taxon>
        <taxon>Dikarya</taxon>
        <taxon>Basidiomycota</taxon>
        <taxon>Agaricomycotina</taxon>
        <taxon>Agaricomycetes</taxon>
        <taxon>Agaricomycetidae</taxon>
        <taxon>Agaricales</taxon>
        <taxon>Agaricineae</taxon>
        <taxon>Galeropsidaceae</taxon>
        <taxon>Panaeolus</taxon>
    </lineage>
</organism>
<feature type="region of interest" description="Disordered" evidence="5">
    <location>
        <begin position="557"/>
        <end position="591"/>
    </location>
</feature>
<evidence type="ECO:0000313" key="7">
    <source>
        <dbReference type="EMBL" id="PPR03390.1"/>
    </source>
</evidence>
<dbReference type="InParanoid" id="A0A409YK34"/>
<feature type="domain" description="MYND-type" evidence="6">
    <location>
        <begin position="410"/>
        <end position="458"/>
    </location>
</feature>
<evidence type="ECO:0000256" key="2">
    <source>
        <dbReference type="ARBA" id="ARBA00022771"/>
    </source>
</evidence>
<dbReference type="PROSITE" id="PS50865">
    <property type="entry name" value="ZF_MYND_2"/>
    <property type="match status" value="1"/>
</dbReference>
<dbReference type="OrthoDB" id="2998255at2759"/>
<dbReference type="SUPFAM" id="SSF144232">
    <property type="entry name" value="HIT/MYND zinc finger-like"/>
    <property type="match status" value="1"/>
</dbReference>
<feature type="compositionally biased region" description="Basic and acidic residues" evidence="5">
    <location>
        <begin position="580"/>
        <end position="591"/>
    </location>
</feature>